<sequence>MRNYITIIIGLGICSLASCATKKESIANKKETESVSLAEGQRKSLRAYPIKIKFKGISEDSRCPEGVNCIWSGVAVAEIEIAEKATKPTIIKLATIDLQDRGYQRTANTNGYTISLQDIAPYPNKEQGTQTLRGNYKISVIVQKTVK</sequence>
<dbReference type="PROSITE" id="PS51257">
    <property type="entry name" value="PROKAR_LIPOPROTEIN"/>
    <property type="match status" value="1"/>
</dbReference>
<dbReference type="EMBL" id="VLKR01000038">
    <property type="protein sequence ID" value="TWI15784.1"/>
    <property type="molecule type" value="Genomic_DNA"/>
</dbReference>
<evidence type="ECO:0008006" key="3">
    <source>
        <dbReference type="Google" id="ProtNLM"/>
    </source>
</evidence>
<accession>A0A562M779</accession>
<name>A0A562M779_9SPHI</name>
<protein>
    <recommendedName>
        <fullName evidence="3">Lipoprotein</fullName>
    </recommendedName>
</protein>
<reference evidence="1 2" key="1">
    <citation type="journal article" date="2015" name="Stand. Genomic Sci.">
        <title>Genomic Encyclopedia of Bacterial and Archaeal Type Strains, Phase III: the genomes of soil and plant-associated and newly described type strains.</title>
        <authorList>
            <person name="Whitman W.B."/>
            <person name="Woyke T."/>
            <person name="Klenk H.P."/>
            <person name="Zhou Y."/>
            <person name="Lilburn T.G."/>
            <person name="Beck B.J."/>
            <person name="De Vos P."/>
            <person name="Vandamme P."/>
            <person name="Eisen J.A."/>
            <person name="Garrity G."/>
            <person name="Hugenholtz P."/>
            <person name="Kyrpides N.C."/>
        </authorList>
    </citation>
    <scope>NUCLEOTIDE SEQUENCE [LARGE SCALE GENOMIC DNA]</scope>
    <source>
        <strain evidence="1 2">CGMCC 1.6855</strain>
    </source>
</reference>
<dbReference type="RefSeq" id="WP_145330470.1">
    <property type="nucleotide sequence ID" value="NZ_DAIRPU010000032.1"/>
</dbReference>
<gene>
    <name evidence="1" type="ORF">IQ31_04830</name>
</gene>
<evidence type="ECO:0000313" key="1">
    <source>
        <dbReference type="EMBL" id="TWI15784.1"/>
    </source>
</evidence>
<dbReference type="OrthoDB" id="163809at2"/>
<comment type="caution">
    <text evidence="1">The sequence shown here is derived from an EMBL/GenBank/DDBJ whole genome shotgun (WGS) entry which is preliminary data.</text>
</comment>
<organism evidence="1 2">
    <name type="scientific">Sphingobacterium siyangense</name>
    <dbReference type="NCBI Taxonomy" id="459529"/>
    <lineage>
        <taxon>Bacteria</taxon>
        <taxon>Pseudomonadati</taxon>
        <taxon>Bacteroidota</taxon>
        <taxon>Sphingobacteriia</taxon>
        <taxon>Sphingobacteriales</taxon>
        <taxon>Sphingobacteriaceae</taxon>
        <taxon>Sphingobacterium</taxon>
    </lineage>
</organism>
<dbReference type="Proteomes" id="UP000315908">
    <property type="component" value="Unassembled WGS sequence"/>
</dbReference>
<proteinExistence type="predicted"/>
<dbReference type="AlphaFoldDB" id="A0A562M779"/>
<evidence type="ECO:0000313" key="2">
    <source>
        <dbReference type="Proteomes" id="UP000315908"/>
    </source>
</evidence>